<dbReference type="InterPro" id="IPR005807">
    <property type="entry name" value="SecE_bac"/>
</dbReference>
<dbReference type="InterPro" id="IPR038379">
    <property type="entry name" value="SecE_sf"/>
</dbReference>
<evidence type="ECO:0000256" key="8">
    <source>
        <dbReference type="ARBA" id="ARBA00023136"/>
    </source>
</evidence>
<keyword evidence="6 9" id="KW-1133">Transmembrane helix</keyword>
<reference evidence="10" key="1">
    <citation type="submission" date="2022-08" db="EMBL/GenBank/DDBJ databases">
        <title>Draft genome sequencing of Roseisolibacter agri AW1220.</title>
        <authorList>
            <person name="Tobiishi Y."/>
            <person name="Tonouchi A."/>
        </authorList>
    </citation>
    <scope>NUCLEOTIDE SEQUENCE</scope>
    <source>
        <strain evidence="10">AW1220</strain>
    </source>
</reference>
<keyword evidence="7 9" id="KW-0811">Translocation</keyword>
<accession>A0AA37Q401</accession>
<comment type="caution">
    <text evidence="10">The sequence shown here is derived from an EMBL/GenBank/DDBJ whole genome shotgun (WGS) entry which is preliminary data.</text>
</comment>
<dbReference type="PANTHER" id="PTHR33910:SF1">
    <property type="entry name" value="PROTEIN TRANSLOCASE SUBUNIT SECE"/>
    <property type="match status" value="1"/>
</dbReference>
<evidence type="ECO:0000256" key="5">
    <source>
        <dbReference type="ARBA" id="ARBA00022927"/>
    </source>
</evidence>
<dbReference type="Gene3D" id="1.20.5.1030">
    <property type="entry name" value="Preprotein translocase secy subunit"/>
    <property type="match status" value="1"/>
</dbReference>
<keyword evidence="2 9" id="KW-0813">Transport</keyword>
<name>A0AA37Q401_9BACT</name>
<sequence>MATPVAPQPSFPAKVTRFYHDVTAEMKRVTWPDRAQLQDATIKIIVFVLALGAVIALLDLALQFVLVQLPALLLGR</sequence>
<dbReference type="Pfam" id="PF00584">
    <property type="entry name" value="SecE"/>
    <property type="match status" value="1"/>
</dbReference>
<dbReference type="Proteomes" id="UP001161325">
    <property type="component" value="Unassembled WGS sequence"/>
</dbReference>
<gene>
    <name evidence="9" type="primary">secE</name>
    <name evidence="10" type="ORF">rosag_26470</name>
</gene>
<protein>
    <recommendedName>
        <fullName evidence="9">Protein translocase subunit SecE</fullName>
    </recommendedName>
</protein>
<organism evidence="10 11">
    <name type="scientific">Roseisolibacter agri</name>
    <dbReference type="NCBI Taxonomy" id="2014610"/>
    <lineage>
        <taxon>Bacteria</taxon>
        <taxon>Pseudomonadati</taxon>
        <taxon>Gemmatimonadota</taxon>
        <taxon>Gemmatimonadia</taxon>
        <taxon>Gemmatimonadales</taxon>
        <taxon>Gemmatimonadaceae</taxon>
        <taxon>Roseisolibacter</taxon>
    </lineage>
</organism>
<dbReference type="AlphaFoldDB" id="A0AA37Q401"/>
<evidence type="ECO:0000313" key="11">
    <source>
        <dbReference type="Proteomes" id="UP001161325"/>
    </source>
</evidence>
<evidence type="ECO:0000256" key="6">
    <source>
        <dbReference type="ARBA" id="ARBA00022989"/>
    </source>
</evidence>
<dbReference type="PANTHER" id="PTHR33910">
    <property type="entry name" value="PROTEIN TRANSLOCASE SUBUNIT SECE"/>
    <property type="match status" value="1"/>
</dbReference>
<dbReference type="GO" id="GO:0043952">
    <property type="term" value="P:protein transport by the Sec complex"/>
    <property type="evidence" value="ECO:0007669"/>
    <property type="project" value="UniProtKB-UniRule"/>
</dbReference>
<dbReference type="InterPro" id="IPR001901">
    <property type="entry name" value="Translocase_SecE/Sec61-g"/>
</dbReference>
<keyword evidence="5 9" id="KW-0653">Protein transport</keyword>
<keyword evidence="11" id="KW-1185">Reference proteome</keyword>
<evidence type="ECO:0000256" key="4">
    <source>
        <dbReference type="ARBA" id="ARBA00022692"/>
    </source>
</evidence>
<dbReference type="HAMAP" id="MF_00422">
    <property type="entry name" value="SecE"/>
    <property type="match status" value="1"/>
</dbReference>
<dbReference type="EMBL" id="BRXS01000004">
    <property type="protein sequence ID" value="GLC26134.1"/>
    <property type="molecule type" value="Genomic_DNA"/>
</dbReference>
<proteinExistence type="inferred from homology"/>
<keyword evidence="4 9" id="KW-0812">Transmembrane</keyword>
<dbReference type="GO" id="GO:0006605">
    <property type="term" value="P:protein targeting"/>
    <property type="evidence" value="ECO:0007669"/>
    <property type="project" value="UniProtKB-UniRule"/>
</dbReference>
<dbReference type="GO" id="GO:0008320">
    <property type="term" value="F:protein transmembrane transporter activity"/>
    <property type="evidence" value="ECO:0007669"/>
    <property type="project" value="UniProtKB-UniRule"/>
</dbReference>
<evidence type="ECO:0000256" key="9">
    <source>
        <dbReference type="HAMAP-Rule" id="MF_00422"/>
    </source>
</evidence>
<dbReference type="NCBIfam" id="TIGR00964">
    <property type="entry name" value="secE_bact"/>
    <property type="match status" value="1"/>
</dbReference>
<dbReference type="GO" id="GO:0005886">
    <property type="term" value="C:plasma membrane"/>
    <property type="evidence" value="ECO:0007669"/>
    <property type="project" value="UniProtKB-SubCell"/>
</dbReference>
<evidence type="ECO:0000256" key="3">
    <source>
        <dbReference type="ARBA" id="ARBA00022475"/>
    </source>
</evidence>
<dbReference type="GO" id="GO:0065002">
    <property type="term" value="P:intracellular protein transmembrane transport"/>
    <property type="evidence" value="ECO:0007669"/>
    <property type="project" value="UniProtKB-UniRule"/>
</dbReference>
<dbReference type="RefSeq" id="WP_284350602.1">
    <property type="nucleotide sequence ID" value="NZ_BRXS01000004.1"/>
</dbReference>
<comment type="subcellular location">
    <subcellularLocation>
        <location evidence="9">Cell membrane</location>
        <topology evidence="9">Single-pass membrane protein</topology>
    </subcellularLocation>
    <subcellularLocation>
        <location evidence="1">Membrane</location>
    </subcellularLocation>
</comment>
<comment type="similarity">
    <text evidence="9">Belongs to the SecE/SEC61-gamma family.</text>
</comment>
<evidence type="ECO:0000313" key="10">
    <source>
        <dbReference type="EMBL" id="GLC26134.1"/>
    </source>
</evidence>
<evidence type="ECO:0000256" key="1">
    <source>
        <dbReference type="ARBA" id="ARBA00004370"/>
    </source>
</evidence>
<keyword evidence="8 9" id="KW-0472">Membrane</keyword>
<dbReference type="GO" id="GO:0009306">
    <property type="term" value="P:protein secretion"/>
    <property type="evidence" value="ECO:0007669"/>
    <property type="project" value="UniProtKB-UniRule"/>
</dbReference>
<dbReference type="PROSITE" id="PS01067">
    <property type="entry name" value="SECE_SEC61G"/>
    <property type="match status" value="1"/>
</dbReference>
<keyword evidence="3 9" id="KW-1003">Cell membrane</keyword>
<comment type="function">
    <text evidence="9">Essential subunit of the Sec protein translocation channel SecYEG. Clamps together the 2 halves of SecY. May contact the channel plug during translocation.</text>
</comment>
<evidence type="ECO:0000256" key="7">
    <source>
        <dbReference type="ARBA" id="ARBA00023010"/>
    </source>
</evidence>
<comment type="subunit">
    <text evidence="9">Component of the Sec protein translocase complex. Heterotrimer consisting of SecY, SecE and SecG subunits. The heterotrimers can form oligomers, although 1 heterotrimer is thought to be able to translocate proteins. Interacts with the ribosome. Interacts with SecDF, and other proteins may be involved. Interacts with SecA.</text>
</comment>
<feature type="transmembrane region" description="Helical" evidence="9">
    <location>
        <begin position="44"/>
        <end position="66"/>
    </location>
</feature>
<evidence type="ECO:0000256" key="2">
    <source>
        <dbReference type="ARBA" id="ARBA00022448"/>
    </source>
</evidence>